<reference evidence="4" key="1">
    <citation type="submission" date="2016-06" db="UniProtKB">
        <authorList>
            <consortium name="WormBaseParasite"/>
        </authorList>
    </citation>
    <scope>IDENTIFICATION</scope>
</reference>
<evidence type="ECO:0000256" key="1">
    <source>
        <dbReference type="SAM" id="MobiDB-lite"/>
    </source>
</evidence>
<dbReference type="EMBL" id="UYSU01032390">
    <property type="protein sequence ID" value="VDL89351.1"/>
    <property type="molecule type" value="Genomic_DNA"/>
</dbReference>
<organism evidence="4">
    <name type="scientific">Schistocephalus solidus</name>
    <name type="common">Tapeworm</name>
    <dbReference type="NCBI Taxonomy" id="70667"/>
    <lineage>
        <taxon>Eukaryota</taxon>
        <taxon>Metazoa</taxon>
        <taxon>Spiralia</taxon>
        <taxon>Lophotrochozoa</taxon>
        <taxon>Platyhelminthes</taxon>
        <taxon>Cestoda</taxon>
        <taxon>Eucestoda</taxon>
        <taxon>Diphyllobothriidea</taxon>
        <taxon>Diphyllobothriidae</taxon>
        <taxon>Schistocephalus</taxon>
    </lineage>
</organism>
<feature type="region of interest" description="Disordered" evidence="1">
    <location>
        <begin position="57"/>
        <end position="88"/>
    </location>
</feature>
<accession>A0A183SFG8</accession>
<protein>
    <submittedName>
        <fullName evidence="4">Endo/exonuclease/phosphatase domain-containing protein</fullName>
    </submittedName>
</protein>
<name>A0A183SFG8_SCHSO</name>
<dbReference type="STRING" id="70667.A0A183SFG8"/>
<evidence type="ECO:0000313" key="3">
    <source>
        <dbReference type="Proteomes" id="UP000275846"/>
    </source>
</evidence>
<gene>
    <name evidence="2" type="ORF">SSLN_LOCUS2966</name>
</gene>
<dbReference type="AlphaFoldDB" id="A0A183SFG8"/>
<feature type="compositionally biased region" description="Basic residues" evidence="1">
    <location>
        <begin position="57"/>
        <end position="75"/>
    </location>
</feature>
<evidence type="ECO:0000313" key="4">
    <source>
        <dbReference type="WBParaSite" id="SSLN_0000306601-mRNA-1"/>
    </source>
</evidence>
<sequence length="228" mass="26133">MRQKATWLHPQSKHWHLLDYVLVRRQDHQDVLGTKAIPSVDGWTDHRFVISKMRLRLQPRKRPQGKRQSLRRPPYRCKQDSLLPKSPPCTTTAVGDAGCLDDRQIQGNSRAVNGPTVKGTALLLCADRRTLLTEKTQILTRWAEHFQSVLNQPSTISDAAIDRLPDVEINATIDHPPFLKETIRSVQQLSSEKWSRLFTANCCSCRLVEPDFPVWPQYTALQLLPMIL</sequence>
<proteinExistence type="predicted"/>
<keyword evidence="3" id="KW-1185">Reference proteome</keyword>
<dbReference type="WBParaSite" id="SSLN_0000306601-mRNA-1">
    <property type="protein sequence ID" value="SSLN_0000306601-mRNA-1"/>
    <property type="gene ID" value="SSLN_0000306601"/>
</dbReference>
<dbReference type="Proteomes" id="UP000275846">
    <property type="component" value="Unassembled WGS sequence"/>
</dbReference>
<evidence type="ECO:0000313" key="2">
    <source>
        <dbReference type="EMBL" id="VDL89351.1"/>
    </source>
</evidence>
<reference evidence="2 3" key="2">
    <citation type="submission" date="2018-11" db="EMBL/GenBank/DDBJ databases">
        <authorList>
            <consortium name="Pathogen Informatics"/>
        </authorList>
    </citation>
    <scope>NUCLEOTIDE SEQUENCE [LARGE SCALE GENOMIC DNA]</scope>
    <source>
        <strain evidence="2 3">NST_G2</strain>
    </source>
</reference>
<dbReference type="OrthoDB" id="10484860at2759"/>